<dbReference type="Pfam" id="PF07572">
    <property type="entry name" value="BCNT"/>
    <property type="match status" value="1"/>
</dbReference>
<gene>
    <name evidence="6" type="ORF">SCODWIG_02413</name>
</gene>
<dbReference type="InterPro" id="IPR027124">
    <property type="entry name" value="Swc5/CFDP1/2"/>
</dbReference>
<evidence type="ECO:0000256" key="2">
    <source>
        <dbReference type="ARBA" id="ARBA00019138"/>
    </source>
</evidence>
<reference evidence="7" key="1">
    <citation type="submission" date="2018-06" db="EMBL/GenBank/DDBJ databases">
        <authorList>
            <person name="Guldener U."/>
        </authorList>
    </citation>
    <scope>NUCLEOTIDE SEQUENCE [LARGE SCALE GENOMIC DNA]</scope>
    <source>
        <strain evidence="7">UTAD17</strain>
    </source>
</reference>
<name>A0A376B7M8_9ASCO</name>
<evidence type="ECO:0000256" key="4">
    <source>
        <dbReference type="SAM" id="MobiDB-lite"/>
    </source>
</evidence>
<keyword evidence="7" id="KW-1185">Reference proteome</keyword>
<dbReference type="OrthoDB" id="445677at2759"/>
<evidence type="ECO:0000313" key="7">
    <source>
        <dbReference type="Proteomes" id="UP000262825"/>
    </source>
</evidence>
<dbReference type="Proteomes" id="UP000262825">
    <property type="component" value="Unassembled WGS sequence"/>
</dbReference>
<evidence type="ECO:0000259" key="5">
    <source>
        <dbReference type="PROSITE" id="PS51279"/>
    </source>
</evidence>
<proteinExistence type="inferred from homology"/>
<dbReference type="PROSITE" id="PS51279">
    <property type="entry name" value="BCNT_C"/>
    <property type="match status" value="1"/>
</dbReference>
<dbReference type="GO" id="GO:0000812">
    <property type="term" value="C:Swr1 complex"/>
    <property type="evidence" value="ECO:0007669"/>
    <property type="project" value="TreeGrafter"/>
</dbReference>
<protein>
    <recommendedName>
        <fullName evidence="2">SWR1-complex protein 5</fullName>
    </recommendedName>
</protein>
<feature type="region of interest" description="Disordered" evidence="4">
    <location>
        <begin position="31"/>
        <end position="57"/>
    </location>
</feature>
<accession>A0A376B7M8</accession>
<evidence type="ECO:0000256" key="3">
    <source>
        <dbReference type="ARBA" id="ARBA00025222"/>
    </source>
</evidence>
<comment type="function">
    <text evidence="3">Component of the SWR1 complex which mediates the ATP-dependent exchange of histone H2A for the H2A variant HZT1 leading to transcriptional regulation of selected genes by chromatin remodeling. Involved in chromosome stability.</text>
</comment>
<sequence length="309" mass="35858">MQPKVMQKDQHYLLDNQDQYDEELDQDYVLPTEDTTKENIKNDTGYHSVDSDSEDEATKELDLKYSTIVSESGGLVKTRRARQLELENLRKNKYENINNKESNNNNIDTSSISNIWKELKAESENRLYNTKCGKNAKSIMGTRFNDDCNSKNDDSTFEQERIKIKRSYKFAGVVHTEEKWVAKSSAAAKEYLNSLKFLDSAINPEGKNIKNNKNNKITKQASTILRRPLKRPPILEKIIAGSLKPKLSTLEKSKIDWALYVDNQGINDDLKNHNKDGYLAKQDFLNKVDYNRDLQYKKLREKELAEKYK</sequence>
<dbReference type="VEuPathDB" id="FungiDB:SCODWIG_02413"/>
<dbReference type="EMBL" id="UFAJ01000412">
    <property type="protein sequence ID" value="SSD60652.1"/>
    <property type="molecule type" value="Genomic_DNA"/>
</dbReference>
<feature type="domain" description="BCNT-C" evidence="5">
    <location>
        <begin position="229"/>
        <end position="306"/>
    </location>
</feature>
<evidence type="ECO:0000256" key="1">
    <source>
        <dbReference type="ARBA" id="ARBA00010465"/>
    </source>
</evidence>
<organism evidence="6 7">
    <name type="scientific">Saccharomycodes ludwigii</name>
    <dbReference type="NCBI Taxonomy" id="36035"/>
    <lineage>
        <taxon>Eukaryota</taxon>
        <taxon>Fungi</taxon>
        <taxon>Dikarya</taxon>
        <taxon>Ascomycota</taxon>
        <taxon>Saccharomycotina</taxon>
        <taxon>Saccharomycetes</taxon>
        <taxon>Saccharomycodales</taxon>
        <taxon>Saccharomycodaceae</taxon>
        <taxon>Saccharomycodes</taxon>
    </lineage>
</organism>
<dbReference type="PANTHER" id="PTHR48407:SF1">
    <property type="entry name" value="CRANIOFACIAL DEVELOPMENT PROTEIN 1"/>
    <property type="match status" value="1"/>
</dbReference>
<dbReference type="InterPro" id="IPR011421">
    <property type="entry name" value="BCNT-C"/>
</dbReference>
<evidence type="ECO:0000313" key="6">
    <source>
        <dbReference type="EMBL" id="SSD60652.1"/>
    </source>
</evidence>
<dbReference type="PANTHER" id="PTHR48407">
    <property type="entry name" value="CRANIOFACIAL DEVELOPMENT PROTEIN 1"/>
    <property type="match status" value="1"/>
</dbReference>
<dbReference type="AlphaFoldDB" id="A0A376B7M8"/>
<comment type="similarity">
    <text evidence="1">Belongs to the SWC5 family.</text>
</comment>